<feature type="transmembrane region" description="Helical" evidence="1">
    <location>
        <begin position="128"/>
        <end position="151"/>
    </location>
</feature>
<dbReference type="EMBL" id="CZAB01000027">
    <property type="protein sequence ID" value="CUP26753.1"/>
    <property type="molecule type" value="Genomic_DNA"/>
</dbReference>
<sequence length="173" mass="18996">MKKVFNSIGQVFQQIKKDPMMLAACFTPFLVGALIKFGIPLIEKAAKFSLQPYYPMFDLFLSIMAPVLLCFAFAMITLEEIDDKVSRYFSITPLGKSGYIFSRLGIPAILSTVVTFIVMLIFSLEKRSVIMVLGLSVLGAVQAIMVALMIITLSANKLEGMAVTKLAALTLLV</sequence>
<organism evidence="2 3">
    <name type="scientific">Enterocloster clostridioformis</name>
    <dbReference type="NCBI Taxonomy" id="1531"/>
    <lineage>
        <taxon>Bacteria</taxon>
        <taxon>Bacillati</taxon>
        <taxon>Bacillota</taxon>
        <taxon>Clostridia</taxon>
        <taxon>Lachnospirales</taxon>
        <taxon>Lachnospiraceae</taxon>
        <taxon>Enterocloster</taxon>
    </lineage>
</organism>
<protein>
    <submittedName>
        <fullName evidence="2">ABC transporter permease</fullName>
    </submittedName>
</protein>
<evidence type="ECO:0000313" key="3">
    <source>
        <dbReference type="Proteomes" id="UP000095512"/>
    </source>
</evidence>
<reference evidence="2 3" key="1">
    <citation type="submission" date="2015-09" db="EMBL/GenBank/DDBJ databases">
        <authorList>
            <consortium name="Pathogen Informatics"/>
        </authorList>
    </citation>
    <scope>NUCLEOTIDE SEQUENCE [LARGE SCALE GENOMIC DNA]</scope>
    <source>
        <strain evidence="2 3">2789STDY5834865</strain>
    </source>
</reference>
<feature type="transmembrane region" description="Helical" evidence="1">
    <location>
        <begin position="59"/>
        <end position="78"/>
    </location>
</feature>
<name>A0A174LRM9_9FIRM</name>
<evidence type="ECO:0000256" key="1">
    <source>
        <dbReference type="SAM" id="Phobius"/>
    </source>
</evidence>
<feature type="transmembrane region" description="Helical" evidence="1">
    <location>
        <begin position="21"/>
        <end position="39"/>
    </location>
</feature>
<evidence type="ECO:0000313" key="2">
    <source>
        <dbReference type="EMBL" id="CUP26753.1"/>
    </source>
</evidence>
<keyword evidence="1" id="KW-0812">Transmembrane</keyword>
<dbReference type="AlphaFoldDB" id="A0A174LRM9"/>
<feature type="transmembrane region" description="Helical" evidence="1">
    <location>
        <begin position="99"/>
        <end position="122"/>
    </location>
</feature>
<gene>
    <name evidence="2" type="ORF">ERS852480_02968</name>
</gene>
<proteinExistence type="predicted"/>
<dbReference type="Proteomes" id="UP000095512">
    <property type="component" value="Unassembled WGS sequence"/>
</dbReference>
<keyword evidence="1" id="KW-1133">Transmembrane helix</keyword>
<accession>A0A174LRM9</accession>
<keyword evidence="1" id="KW-0472">Membrane</keyword>